<evidence type="ECO:0000259" key="8">
    <source>
        <dbReference type="Pfam" id="PF12231"/>
    </source>
</evidence>
<feature type="region of interest" description="Disordered" evidence="7">
    <location>
        <begin position="1648"/>
        <end position="1678"/>
    </location>
</feature>
<evidence type="ECO:0000256" key="4">
    <source>
        <dbReference type="ARBA" id="ARBA00022895"/>
    </source>
</evidence>
<organism evidence="9 10">
    <name type="scientific">Westerdykella ornata</name>
    <dbReference type="NCBI Taxonomy" id="318751"/>
    <lineage>
        <taxon>Eukaryota</taxon>
        <taxon>Fungi</taxon>
        <taxon>Dikarya</taxon>
        <taxon>Ascomycota</taxon>
        <taxon>Pezizomycotina</taxon>
        <taxon>Dothideomycetes</taxon>
        <taxon>Pleosporomycetidae</taxon>
        <taxon>Pleosporales</taxon>
        <taxon>Sporormiaceae</taxon>
        <taxon>Westerdykella</taxon>
    </lineage>
</organism>
<keyword evidence="10" id="KW-1185">Reference proteome</keyword>
<feature type="compositionally biased region" description="Polar residues" evidence="7">
    <location>
        <begin position="1559"/>
        <end position="1568"/>
    </location>
</feature>
<dbReference type="EMBL" id="ML986501">
    <property type="protein sequence ID" value="KAF2274700.1"/>
    <property type="molecule type" value="Genomic_DNA"/>
</dbReference>
<evidence type="ECO:0000256" key="1">
    <source>
        <dbReference type="ARBA" id="ARBA00004123"/>
    </source>
</evidence>
<keyword evidence="4" id="KW-0779">Telomere</keyword>
<evidence type="ECO:0000256" key="3">
    <source>
        <dbReference type="ARBA" id="ARBA00022454"/>
    </source>
</evidence>
<dbReference type="Pfam" id="PF12231">
    <property type="entry name" value="Rif1_N"/>
    <property type="match status" value="1"/>
</dbReference>
<dbReference type="SUPFAM" id="SSF48371">
    <property type="entry name" value="ARM repeat"/>
    <property type="match status" value="1"/>
</dbReference>
<feature type="compositionally biased region" description="Basic and acidic residues" evidence="7">
    <location>
        <begin position="1487"/>
        <end position="1498"/>
    </location>
</feature>
<feature type="compositionally biased region" description="Polar residues" evidence="7">
    <location>
        <begin position="1662"/>
        <end position="1678"/>
    </location>
</feature>
<dbReference type="RefSeq" id="XP_033652239.1">
    <property type="nucleotide sequence ID" value="XM_033797070.1"/>
</dbReference>
<dbReference type="PANTHER" id="PTHR22928:SF3">
    <property type="entry name" value="TELOMERE-ASSOCIATED PROTEIN RIF1"/>
    <property type="match status" value="1"/>
</dbReference>
<keyword evidence="5" id="KW-0539">Nucleus</keyword>
<dbReference type="InterPro" id="IPR016024">
    <property type="entry name" value="ARM-type_fold"/>
</dbReference>
<comment type="subcellular location">
    <subcellularLocation>
        <location evidence="2">Chromosome</location>
        <location evidence="2">Telomere</location>
    </subcellularLocation>
    <subcellularLocation>
        <location evidence="1">Nucleus</location>
    </subcellularLocation>
</comment>
<evidence type="ECO:0000256" key="7">
    <source>
        <dbReference type="SAM" id="MobiDB-lite"/>
    </source>
</evidence>
<feature type="compositionally biased region" description="Basic and acidic residues" evidence="7">
    <location>
        <begin position="1590"/>
        <end position="1599"/>
    </location>
</feature>
<keyword evidence="6" id="KW-0131">Cell cycle</keyword>
<reference evidence="9" key="1">
    <citation type="journal article" date="2020" name="Stud. Mycol.">
        <title>101 Dothideomycetes genomes: a test case for predicting lifestyles and emergence of pathogens.</title>
        <authorList>
            <person name="Haridas S."/>
            <person name="Albert R."/>
            <person name="Binder M."/>
            <person name="Bloem J."/>
            <person name="Labutti K."/>
            <person name="Salamov A."/>
            <person name="Andreopoulos B."/>
            <person name="Baker S."/>
            <person name="Barry K."/>
            <person name="Bills G."/>
            <person name="Bluhm B."/>
            <person name="Cannon C."/>
            <person name="Castanera R."/>
            <person name="Culley D."/>
            <person name="Daum C."/>
            <person name="Ezra D."/>
            <person name="Gonzalez J."/>
            <person name="Henrissat B."/>
            <person name="Kuo A."/>
            <person name="Liang C."/>
            <person name="Lipzen A."/>
            <person name="Lutzoni F."/>
            <person name="Magnuson J."/>
            <person name="Mondo S."/>
            <person name="Nolan M."/>
            <person name="Ohm R."/>
            <person name="Pangilinan J."/>
            <person name="Park H.-J."/>
            <person name="Ramirez L."/>
            <person name="Alfaro M."/>
            <person name="Sun H."/>
            <person name="Tritt A."/>
            <person name="Yoshinaga Y."/>
            <person name="Zwiers L.-H."/>
            <person name="Turgeon B."/>
            <person name="Goodwin S."/>
            <person name="Spatafora J."/>
            <person name="Crous P."/>
            <person name="Grigoriev I."/>
        </authorList>
    </citation>
    <scope>NUCLEOTIDE SEQUENCE</scope>
    <source>
        <strain evidence="9">CBS 379.55</strain>
    </source>
</reference>
<evidence type="ECO:0000256" key="5">
    <source>
        <dbReference type="ARBA" id="ARBA00023242"/>
    </source>
</evidence>
<feature type="domain" description="Telomere-associated protein Rif1 N-terminal" evidence="8">
    <location>
        <begin position="155"/>
        <end position="524"/>
    </location>
</feature>
<dbReference type="OrthoDB" id="5399929at2759"/>
<gene>
    <name evidence="9" type="ORF">EI97DRAFT_421878</name>
</gene>
<dbReference type="GO" id="GO:0005634">
    <property type="term" value="C:nucleus"/>
    <property type="evidence" value="ECO:0007669"/>
    <property type="project" value="UniProtKB-SubCell"/>
</dbReference>
<accession>A0A6A6JDL3</accession>
<feature type="compositionally biased region" description="Polar residues" evidence="7">
    <location>
        <begin position="1541"/>
        <end position="1552"/>
    </location>
</feature>
<proteinExistence type="predicted"/>
<feature type="compositionally biased region" description="Acidic residues" evidence="7">
    <location>
        <begin position="1499"/>
        <end position="1513"/>
    </location>
</feature>
<feature type="region of interest" description="Disordered" evidence="7">
    <location>
        <begin position="1390"/>
        <end position="1433"/>
    </location>
</feature>
<dbReference type="Proteomes" id="UP000800097">
    <property type="component" value="Unassembled WGS sequence"/>
</dbReference>
<feature type="compositionally biased region" description="Polar residues" evidence="7">
    <location>
        <begin position="1421"/>
        <end position="1432"/>
    </location>
</feature>
<feature type="compositionally biased region" description="Basic residues" evidence="7">
    <location>
        <begin position="1524"/>
        <end position="1537"/>
    </location>
</feature>
<dbReference type="InterPro" id="IPR022031">
    <property type="entry name" value="Rif1_N"/>
</dbReference>
<sequence>MVSSKFECLSIRPPTPPKDLKDIDIQINDAIQLLDDPFGTKTLLKLALSDKALLNTPDSSPSSGTSVSSSSKKKRVNFELQGCCSGKSSDLIVQPWTPQKSSPLRPLPQTRISKPLKSILKPSDPASVPSLAEEGTAHHNFESFAEMLESMTKMLAQGARPSKLDAYITLQRTLQAYDKLPDTNELMNKMGLFEQFIRRDLQAIGINGTGPDIQLIQQALKFVMGLMRKLQDAKVSMDDDFCSFLIDHSISVSENAATPKAVVNHHLALLMQQNFRPRVMTVARVEKILDVLDAIHERVSGYSVQVYRIRVYRKLIQQRPEVMAKHTERWFKYVLKALLSGQKDTHTSALETAICAAKTVGSDPSVTKAILAIMNRVKSDGDTFGKAFAQELTKSLHSDSAALVPHVWGAITAFLGESLRAGTLTASPEWLQVFEDFFNSRAHTITSQANIAYAFMIYALDVDIHTPKAWSEILLNVSRSQFRRLREGKSVADAATSGYLTLIYYALRPSASHEQLTRYWGEFVTDFWIPIMTDSSPSCAIAACRFVSALLKGSRRPWNQHRALETKLQLMVQPQDLPLLDPRWVRKSIGKVLAFIETLLDATPWTLESADDEPVKTLWISLLDSLREASSKEVMITSETKNAIAQIVNMLRRLWDRHTAELAVSQQGEDLWADKFCFLLEMIIEKLGAFQFSDKCLSRNVQDEFEVAPTPSNRTRQNGARISPLLYFVDLVMVRSEMKLSDNLRIRLLMLVLERCLCSQGTRLAKLELLRDCCSVASSSSTNPVTANFWTQMASLAKVAIEEQPADPKDGTSRQLGQEYDLVVEILALASPHLPDYDHGPKLLSTFLDVVRKESGEGGVIFAVIEKTSAKILRDGELSCVPYITLLLRNLPSLKSQNIRHVVEDARQRFYSASTVAARGADFDPYNHFYTAVTSIGAALYSELDSERADPARNFLESLAESIRRCPNRLLGVYMRKTQDIIALWVEDAQKKLRVKEEYVKAIRTQIISLWQAVDSAVKLLPKKDSTLLAALEPLLCSGFVSRQRAVVNIAVCSWNATFGEQEALNYPARLQKALCRVKRVVELSTPSLGELDNVSDEPLLFDDSDDTITGVASRLPESPVVSSTLRVRRTPRLSRSPAVQSTVGKRSSTRKTRKVRLRHEDSQIQFEPVLSLPSNPLDQESQVLTERQKETLERQRASLGIFANMDSRPESQPTGTSTEQLHELHSDALSADELPTSISRSPLKSLASIGHMDVFLGSSPTPRSRNKSHPVRGNDALVAYPNTQRSVHITEGSEIGSSPPRFAKLITPHSNGASGQNTAVASTDGSDTRVFDDIITIDDDMFLNADSPAGQGNPSISERGDFSDEPEDKMPSSTIELQINAQLNAELQAAARSSHGLDVDEGSNNDHVHAEPQSFPDSLDASTGCKQSSDISRVDDSFCAAAEDKQLPDGIMSENTTVRRSTRLSGGESLPQASATKKRRQAAADPPRENKKAKQEDFADDEPQGDTEEDDFIVLAPAPKKITASKRKRSRSHSRTPSRLQTLVPETTQKPATRRRSLLQSASQLNDQENKEDEVVEDTPAPKRARKTTKQDVSEAKDTSPQTRVLRHVRVSPQNAASRASSVAADETLTITEAVALSSAGKQKVETTAQLEGDTAGPVQEPSSVVQPAATSNTPSRSFAKRVILTPRSILEKLQGFTSSIKQMVLGREEERELVGALFDLGTEIQAAGRRGEQGPGASA</sequence>
<evidence type="ECO:0000313" key="10">
    <source>
        <dbReference type="Proteomes" id="UP000800097"/>
    </source>
</evidence>
<keyword evidence="3" id="KW-0158">Chromosome</keyword>
<feature type="region of interest" description="Disordered" evidence="7">
    <location>
        <begin position="1202"/>
        <end position="1222"/>
    </location>
</feature>
<protein>
    <recommendedName>
        <fullName evidence="8">Telomere-associated protein Rif1 N-terminal domain-containing protein</fullName>
    </recommendedName>
</protein>
<feature type="region of interest" description="Disordered" evidence="7">
    <location>
        <begin position="1346"/>
        <end position="1372"/>
    </location>
</feature>
<dbReference type="PANTHER" id="PTHR22928">
    <property type="entry name" value="TELOMERE-ASSOCIATED PROTEIN RIF1"/>
    <property type="match status" value="1"/>
</dbReference>
<dbReference type="GO" id="GO:0000723">
    <property type="term" value="P:telomere maintenance"/>
    <property type="evidence" value="ECO:0007669"/>
    <property type="project" value="TreeGrafter"/>
</dbReference>
<dbReference type="GeneID" id="54550245"/>
<dbReference type="GO" id="GO:0140445">
    <property type="term" value="C:chromosome, telomeric repeat region"/>
    <property type="evidence" value="ECO:0007669"/>
    <property type="project" value="TreeGrafter"/>
</dbReference>
<evidence type="ECO:0000256" key="6">
    <source>
        <dbReference type="ARBA" id="ARBA00023306"/>
    </source>
</evidence>
<evidence type="ECO:0000256" key="2">
    <source>
        <dbReference type="ARBA" id="ARBA00004574"/>
    </source>
</evidence>
<feature type="region of interest" description="Disordered" evidence="7">
    <location>
        <begin position="1451"/>
        <end position="1620"/>
    </location>
</feature>
<evidence type="ECO:0000313" key="9">
    <source>
        <dbReference type="EMBL" id="KAF2274700.1"/>
    </source>
</evidence>
<name>A0A6A6JDL3_WESOR</name>
<feature type="region of interest" description="Disordered" evidence="7">
    <location>
        <begin position="1127"/>
        <end position="1153"/>
    </location>
</feature>
<feature type="compositionally biased region" description="Polar residues" evidence="7">
    <location>
        <begin position="1211"/>
        <end position="1220"/>
    </location>
</feature>